<dbReference type="Gene3D" id="3.40.50.1820">
    <property type="entry name" value="alpha/beta hydrolase"/>
    <property type="match status" value="1"/>
</dbReference>
<accession>A0A1G8NAF9</accession>
<reference evidence="4" key="1">
    <citation type="submission" date="2016-10" db="EMBL/GenBank/DDBJ databases">
        <authorList>
            <person name="Varghese N."/>
            <person name="Submissions S."/>
        </authorList>
    </citation>
    <scope>NUCLEOTIDE SEQUENCE [LARGE SCALE GENOMIC DNA]</scope>
    <source>
        <strain evidence="4">DSM 23317</strain>
    </source>
</reference>
<evidence type="ECO:0000256" key="1">
    <source>
        <dbReference type="SAM" id="MobiDB-lite"/>
    </source>
</evidence>
<feature type="region of interest" description="Disordered" evidence="1">
    <location>
        <begin position="281"/>
        <end position="312"/>
    </location>
</feature>
<sequence>MPTLFFCCLPLLLCGCNNLYFYSPGPQEQPLVAPQHSRYQDHWLPSRSGNTLHLQYHFASSRSDRLVVHFHGNAGNLSETGEKVLWLLEHGFDVLMFDYSGYGHSTGRATSDALAQDAATVLRFVSRNPITRHKNTTIIATSMGSAIALEGLALTGLEAHFNQLLVDSSFDLYSLLARDVVADYPGGRLWRHLIPWFVDDRASPIHTASQLKQLPVIISHCRDDHLIPYQRAAGLYDSLNTNKQWWLLDNCQHARGFTDEYPNHQQQLLFQLNIGEAQVGFESNPESKHPPRAKPHNSAPIGGNSFTAPRGK</sequence>
<organism evidence="3 4">
    <name type="scientific">Ferrimonas sediminum</name>
    <dbReference type="NCBI Taxonomy" id="718193"/>
    <lineage>
        <taxon>Bacteria</taxon>
        <taxon>Pseudomonadati</taxon>
        <taxon>Pseudomonadota</taxon>
        <taxon>Gammaproteobacteria</taxon>
        <taxon>Alteromonadales</taxon>
        <taxon>Ferrimonadaceae</taxon>
        <taxon>Ferrimonas</taxon>
    </lineage>
</organism>
<evidence type="ECO:0000259" key="2">
    <source>
        <dbReference type="Pfam" id="PF12146"/>
    </source>
</evidence>
<gene>
    <name evidence="3" type="ORF">SAMN04488540_10366</name>
</gene>
<feature type="domain" description="Serine aminopeptidase S33" evidence="2">
    <location>
        <begin position="63"/>
        <end position="150"/>
    </location>
</feature>
<protein>
    <recommendedName>
        <fullName evidence="2">Serine aminopeptidase S33 domain-containing protein</fullName>
    </recommendedName>
</protein>
<evidence type="ECO:0000313" key="4">
    <source>
        <dbReference type="Proteomes" id="UP000199527"/>
    </source>
</evidence>
<evidence type="ECO:0000313" key="3">
    <source>
        <dbReference type="EMBL" id="SDI77105.1"/>
    </source>
</evidence>
<name>A0A1G8NAF9_9GAMM</name>
<dbReference type="InterPro" id="IPR022742">
    <property type="entry name" value="Hydrolase_4"/>
</dbReference>
<dbReference type="Pfam" id="PF12146">
    <property type="entry name" value="Hydrolase_4"/>
    <property type="match status" value="1"/>
</dbReference>
<dbReference type="InterPro" id="IPR029058">
    <property type="entry name" value="AB_hydrolase_fold"/>
</dbReference>
<dbReference type="PANTHER" id="PTHR12277">
    <property type="entry name" value="ALPHA/BETA HYDROLASE DOMAIN-CONTAINING PROTEIN"/>
    <property type="match status" value="1"/>
</dbReference>
<dbReference type="OrthoDB" id="9798884at2"/>
<dbReference type="AlphaFoldDB" id="A0A1G8NAF9"/>
<dbReference type="EMBL" id="FNEM01000003">
    <property type="protein sequence ID" value="SDI77105.1"/>
    <property type="molecule type" value="Genomic_DNA"/>
</dbReference>
<proteinExistence type="predicted"/>
<keyword evidence="4" id="KW-1185">Reference proteome</keyword>
<dbReference type="PANTHER" id="PTHR12277:SF81">
    <property type="entry name" value="PROTEIN ABHD13"/>
    <property type="match status" value="1"/>
</dbReference>
<dbReference type="Proteomes" id="UP000199527">
    <property type="component" value="Unassembled WGS sequence"/>
</dbReference>
<dbReference type="SUPFAM" id="SSF53474">
    <property type="entry name" value="alpha/beta-Hydrolases"/>
    <property type="match status" value="1"/>
</dbReference>